<sequence length="123" mass="14672">MLSLTDQYGTFGRFRETKDSIMDIEHNNSWALFQIKGWEETSNTLDTLFYYELTQAAQRRRNNRESCIQSAWTIRDNMLDRMNSYKEYGTREAEPELHLIHTICTILKLPERSITPLYRDRTA</sequence>
<reference evidence="1" key="1">
    <citation type="submission" date="2018-06" db="EMBL/GenBank/DDBJ databases">
        <authorList>
            <person name="Zhirakovskaya E."/>
        </authorList>
    </citation>
    <scope>NUCLEOTIDE SEQUENCE</scope>
</reference>
<dbReference type="AlphaFoldDB" id="A0A3B0XAJ1"/>
<gene>
    <name evidence="1" type="ORF">MNBD_GAMMA11-705</name>
</gene>
<dbReference type="EMBL" id="UOFG01000038">
    <property type="protein sequence ID" value="VAW58489.1"/>
    <property type="molecule type" value="Genomic_DNA"/>
</dbReference>
<name>A0A3B0XAJ1_9ZZZZ</name>
<evidence type="ECO:0000313" key="1">
    <source>
        <dbReference type="EMBL" id="VAW58489.1"/>
    </source>
</evidence>
<proteinExistence type="predicted"/>
<accession>A0A3B0XAJ1</accession>
<protein>
    <submittedName>
        <fullName evidence="1">Uncharacterized protein</fullName>
    </submittedName>
</protein>
<organism evidence="1">
    <name type="scientific">hydrothermal vent metagenome</name>
    <dbReference type="NCBI Taxonomy" id="652676"/>
    <lineage>
        <taxon>unclassified sequences</taxon>
        <taxon>metagenomes</taxon>
        <taxon>ecological metagenomes</taxon>
    </lineage>
</organism>